<organism evidence="3 4">
    <name type="scientific">Anaerohalosphaera lusitana</name>
    <dbReference type="NCBI Taxonomy" id="1936003"/>
    <lineage>
        <taxon>Bacteria</taxon>
        <taxon>Pseudomonadati</taxon>
        <taxon>Planctomycetota</taxon>
        <taxon>Phycisphaerae</taxon>
        <taxon>Sedimentisphaerales</taxon>
        <taxon>Anaerohalosphaeraceae</taxon>
        <taxon>Anaerohalosphaera</taxon>
    </lineage>
</organism>
<dbReference type="InterPro" id="IPR041147">
    <property type="entry name" value="GH38_C"/>
</dbReference>
<dbReference type="GO" id="GO:0006013">
    <property type="term" value="P:mannose metabolic process"/>
    <property type="evidence" value="ECO:0007669"/>
    <property type="project" value="InterPro"/>
</dbReference>
<evidence type="ECO:0000313" key="4">
    <source>
        <dbReference type="Proteomes" id="UP000189674"/>
    </source>
</evidence>
<dbReference type="Gene3D" id="2.70.98.30">
    <property type="entry name" value="Golgi alpha-mannosidase II, domain 4"/>
    <property type="match status" value="1"/>
</dbReference>
<dbReference type="Pfam" id="PF01074">
    <property type="entry name" value="Glyco_hydro_38N"/>
    <property type="match status" value="1"/>
</dbReference>
<dbReference type="AlphaFoldDB" id="A0A1U9NM16"/>
<feature type="domain" description="Glycosyl hydrolases family 38 C-terminal" evidence="2">
    <location>
        <begin position="1025"/>
        <end position="1095"/>
    </location>
</feature>
<dbReference type="KEGG" id="alus:STSP2_01940"/>
<proteinExistence type="predicted"/>
<dbReference type="Gene3D" id="3.20.110.10">
    <property type="entry name" value="Glycoside hydrolase 38, N terminal domain"/>
    <property type="match status" value="1"/>
</dbReference>
<dbReference type="EMBL" id="CP019791">
    <property type="protein sequence ID" value="AQT68768.1"/>
    <property type="molecule type" value="Genomic_DNA"/>
</dbReference>
<dbReference type="Pfam" id="PF17677">
    <property type="entry name" value="Glyco_hydro38C2"/>
    <property type="match status" value="1"/>
</dbReference>
<dbReference type="SUPFAM" id="SSF88713">
    <property type="entry name" value="Glycoside hydrolase/deacetylase"/>
    <property type="match status" value="1"/>
</dbReference>
<name>A0A1U9NM16_9BACT</name>
<dbReference type="STRING" id="1936003.STSP2_01940"/>
<sequence precursor="true">MYRSVKQISSILILSLLVIASVCRADVIVKIEKTKLANGGYVFKDITPPCKNDAACDADLSMVKNKLDAGSSEVSWLINGVISASPEQANQTVFLTNDNAVGGKILVDLGKAISISEINTYSHHYFAGDEGARAPQVYSVYGSRAADPDAVGKTNEWVKIAEVDSRPNTTGKDWGGIYGVSISDDRKDLGVFRYILFDIKPTRSPLQNNPVWTNTFYTEIDIHSDKTIMHQEPARLAGQNPYVEEVIVVFKTHFDIGFTDLARNVVHRYRTSMIDHALDVVEASEELPKDQQFVWTVAGWPMMKILEDWDGQTEERKRKVWDAFEKGRFVVHALPYTLHTESSELEGLVRGMNYSSGLCRKTGIDLPIAAKMTDVPSHSWELPTLCKHAGIKFLHLGCNPASQSPDVPLMYWWEGPDGSRLLTMYVSKDYGTDLIPPEDWPHKTWLAMIMTGDNHGPPSVSEVRNLLQRADRELPTDVNVRFGTLDDFAEAILAEDPELPVVRGDMPDSWIHGQMTSPVETGIARRSRPLISAAESLNTLLRCWGADVPDNAAEIRKAYDDSVRYAEHTWAINTAYMQPHRSYGEKFEKELEEGRFARYEESWAEKGSHALKIEKVTRGSLDRDLRALAASINIDGGRVVVYNAQPWTRDGMVMVDAPGFTGRSLRDVESGSLTAVTPGEKNQIRFIARDVPAMGYRTYTVSDIPVDEGELIADENNNLIENSFYRIMLKPETGSILSIIDKRTGKELVDKDSEYGFGQYLYERFGKKEVQRFLDQYLKIHTGWAYNDMGKRDLPDIKYYSGSTADATLDLEKDSNRVTAKMAADPGDKIRHKHGVSVTLYKDRPYIDIEWQVYDKEFNAYPEAGWISLPFKIDNPSFRLARLGGMIDPVTDIVDNTYKDVSCLNGGMAVLRKDGVGAGVCPLDSPLVSLDSPGLWRFSRDFVPEKPNVFVNLYNNMWGTNYRQWIGGSWKSCVRIWSFDKYECERDLITPSAEARMPLVAGYAVGTKGKLPVIAEGVELSNKGVMLTAFGDNPDGDGMILRLWEQAGEDGKCTVKLPKGLNAQTVQPCDLRGRAEGDPMVVENGSFDVELGRYQPASFRINLEM</sequence>
<dbReference type="InterPro" id="IPR011013">
    <property type="entry name" value="Gal_mutarotase_sf_dom"/>
</dbReference>
<dbReference type="InterPro" id="IPR000602">
    <property type="entry name" value="Glyco_hydro_38_N"/>
</dbReference>
<evidence type="ECO:0000259" key="1">
    <source>
        <dbReference type="Pfam" id="PF01074"/>
    </source>
</evidence>
<dbReference type="PANTHER" id="PTHR46017">
    <property type="entry name" value="ALPHA-MANNOSIDASE 2C1"/>
    <property type="match status" value="1"/>
</dbReference>
<evidence type="ECO:0000259" key="2">
    <source>
        <dbReference type="Pfam" id="PF17677"/>
    </source>
</evidence>
<reference evidence="4" key="1">
    <citation type="submission" date="2017-02" db="EMBL/GenBank/DDBJ databases">
        <title>Comparative genomics and description of representatives of a novel lineage of planctomycetes thriving in anoxic sediments.</title>
        <authorList>
            <person name="Spring S."/>
            <person name="Bunk B."/>
            <person name="Sproer C."/>
        </authorList>
    </citation>
    <scope>NUCLEOTIDE SEQUENCE [LARGE SCALE GENOMIC DNA]</scope>
    <source>
        <strain evidence="4">ST-NAGAB-D1</strain>
    </source>
</reference>
<dbReference type="PANTHER" id="PTHR46017:SF1">
    <property type="entry name" value="ALPHA-MANNOSIDASE 2C1"/>
    <property type="match status" value="1"/>
</dbReference>
<feature type="domain" description="Glycoside hydrolase family 38 N-terminal" evidence="1">
    <location>
        <begin position="246"/>
        <end position="492"/>
    </location>
</feature>
<dbReference type="SUPFAM" id="SSF74650">
    <property type="entry name" value="Galactose mutarotase-like"/>
    <property type="match status" value="1"/>
</dbReference>
<keyword evidence="4" id="KW-1185">Reference proteome</keyword>
<gene>
    <name evidence="3" type="ORF">STSP2_01940</name>
</gene>
<dbReference type="CDD" id="cd10791">
    <property type="entry name" value="GH38N_AMII_like_1"/>
    <property type="match status" value="1"/>
</dbReference>
<dbReference type="GO" id="GO:0009313">
    <property type="term" value="P:oligosaccharide catabolic process"/>
    <property type="evidence" value="ECO:0007669"/>
    <property type="project" value="TreeGrafter"/>
</dbReference>
<protein>
    <submittedName>
        <fullName evidence="3">Alpha-mannosidase</fullName>
    </submittedName>
</protein>
<evidence type="ECO:0000313" key="3">
    <source>
        <dbReference type="EMBL" id="AQT68768.1"/>
    </source>
</evidence>
<dbReference type="GO" id="GO:0030246">
    <property type="term" value="F:carbohydrate binding"/>
    <property type="evidence" value="ECO:0007669"/>
    <property type="project" value="InterPro"/>
</dbReference>
<accession>A0A1U9NM16</accession>
<dbReference type="InterPro" id="IPR011330">
    <property type="entry name" value="Glyco_hydro/deAcase_b/a-brl"/>
</dbReference>
<dbReference type="Proteomes" id="UP000189674">
    <property type="component" value="Chromosome"/>
</dbReference>
<dbReference type="InterPro" id="IPR027291">
    <property type="entry name" value="Glyco_hydro_38_N_sf"/>
</dbReference>
<dbReference type="GO" id="GO:0004559">
    <property type="term" value="F:alpha-mannosidase activity"/>
    <property type="evidence" value="ECO:0007669"/>
    <property type="project" value="InterPro"/>
</dbReference>